<proteinExistence type="predicted"/>
<dbReference type="EMBL" id="JQGJ01000004">
    <property type="protein sequence ID" value="KHK65079.1"/>
    <property type="molecule type" value="Genomic_DNA"/>
</dbReference>
<dbReference type="OrthoDB" id="7013311at2"/>
<evidence type="ECO:0000313" key="1">
    <source>
        <dbReference type="EMBL" id="KHK65079.1"/>
    </source>
</evidence>
<reference evidence="2" key="1">
    <citation type="submission" date="2015-03" db="EMBL/GenBank/DDBJ databases">
        <title>Pseudomonas frederiksbergensis hydrocarbon degrader.</title>
        <authorList>
            <person name="Brown L.M."/>
            <person name="Ruiz O.N."/>
            <person name="Mueller S."/>
            <person name="Gunasekera T.S."/>
        </authorList>
    </citation>
    <scope>NUCLEOTIDE SEQUENCE [LARGE SCALE GENOMIC DNA]</scope>
    <source>
        <strain evidence="2">SI8</strain>
    </source>
</reference>
<comment type="caution">
    <text evidence="1">The sequence shown here is derived from an EMBL/GenBank/DDBJ whole genome shotgun (WGS) entry which is preliminary data.</text>
</comment>
<organism evidence="1 2">
    <name type="scientific">Pseudomonas frederiksbergensis</name>
    <dbReference type="NCBI Taxonomy" id="104087"/>
    <lineage>
        <taxon>Bacteria</taxon>
        <taxon>Pseudomonadati</taxon>
        <taxon>Pseudomonadota</taxon>
        <taxon>Gammaproteobacteria</taxon>
        <taxon>Pseudomonadales</taxon>
        <taxon>Pseudomonadaceae</taxon>
        <taxon>Pseudomonas</taxon>
    </lineage>
</organism>
<dbReference type="AlphaFoldDB" id="A0A0B1Z1Z8"/>
<name>A0A0B1Z1Z8_9PSED</name>
<dbReference type="RefSeq" id="WP_039590391.1">
    <property type="nucleotide sequence ID" value="NZ_CP142104.1"/>
</dbReference>
<dbReference type="Proteomes" id="UP000030949">
    <property type="component" value="Unassembled WGS sequence"/>
</dbReference>
<evidence type="ECO:0000313" key="2">
    <source>
        <dbReference type="Proteomes" id="UP000030949"/>
    </source>
</evidence>
<gene>
    <name evidence="1" type="ORF">JZ00_08525</name>
</gene>
<sequence>MKTALDWVRWWSHAWREADPDWYPPALRLLTAAQMDALARGHHAALARSFGITPCMPPQPSPSVLSLCCGTPRTVHLACQLVANTCSPSTASDELCPQDRAWCERTAKALRPGHWLEQGQDSLALLRAWLGERTWERARLAFPRSRIIALQSQPSPQAPGAKLNTLWQSACWKAEQSLAPSTTPTETHDARPALA</sequence>
<protein>
    <submittedName>
        <fullName evidence="1">Type III secretion protein</fullName>
    </submittedName>
</protein>
<accession>A0A0B1Z1Z8</accession>